<proteinExistence type="predicted"/>
<organism evidence="1">
    <name type="scientific">Timema shepardi</name>
    <name type="common">Walking stick</name>
    <dbReference type="NCBI Taxonomy" id="629360"/>
    <lineage>
        <taxon>Eukaryota</taxon>
        <taxon>Metazoa</taxon>
        <taxon>Ecdysozoa</taxon>
        <taxon>Arthropoda</taxon>
        <taxon>Hexapoda</taxon>
        <taxon>Insecta</taxon>
        <taxon>Pterygota</taxon>
        <taxon>Neoptera</taxon>
        <taxon>Polyneoptera</taxon>
        <taxon>Phasmatodea</taxon>
        <taxon>Timematodea</taxon>
        <taxon>Timematoidea</taxon>
        <taxon>Timematidae</taxon>
        <taxon>Timema</taxon>
    </lineage>
</organism>
<gene>
    <name evidence="1" type="ORF">TSIB3V08_LOCUS2910</name>
</gene>
<name>A0A7R9AQW1_TIMSH</name>
<sequence>MEKTRTVFKSNPYALKDGGSSADMSAWTSAGLQPTTGYYPYDPTLAAYGLNLDEVNPHLRGRRVENYLGPPVHPAEIRTSISPSSAVELNTTSALANYATEADQYNLLGEGWLYVPEADTLFAIVEPIRGLASLLFGCYCVIRSMAASKSRER</sequence>
<accession>A0A7R9AQW1</accession>
<evidence type="ECO:0000313" key="1">
    <source>
        <dbReference type="EMBL" id="CAD7258686.1"/>
    </source>
</evidence>
<dbReference type="EMBL" id="OC000927">
    <property type="protein sequence ID" value="CAD7258686.1"/>
    <property type="molecule type" value="Genomic_DNA"/>
</dbReference>
<reference evidence="1" key="1">
    <citation type="submission" date="2020-11" db="EMBL/GenBank/DDBJ databases">
        <authorList>
            <person name="Tran Van P."/>
        </authorList>
    </citation>
    <scope>NUCLEOTIDE SEQUENCE</scope>
</reference>
<dbReference type="AlphaFoldDB" id="A0A7R9AQW1"/>
<protein>
    <submittedName>
        <fullName evidence="1">Uncharacterized protein</fullName>
    </submittedName>
</protein>